<dbReference type="EMBL" id="JACJJC010000424">
    <property type="protein sequence ID" value="MBM6705384.1"/>
    <property type="molecule type" value="Genomic_DNA"/>
</dbReference>
<evidence type="ECO:0000313" key="4">
    <source>
        <dbReference type="EMBL" id="MBM6705384.1"/>
    </source>
</evidence>
<gene>
    <name evidence="4" type="ORF">H6A60_13015</name>
</gene>
<organism evidence="4 5">
    <name type="scientific">Sutterella massiliensis</name>
    <dbReference type="NCBI Taxonomy" id="1816689"/>
    <lineage>
        <taxon>Bacteria</taxon>
        <taxon>Pseudomonadati</taxon>
        <taxon>Pseudomonadota</taxon>
        <taxon>Betaproteobacteria</taxon>
        <taxon>Burkholderiales</taxon>
        <taxon>Sutterellaceae</taxon>
        <taxon>Sutterella</taxon>
    </lineage>
</organism>
<keyword evidence="4" id="KW-0969">Cilium</keyword>
<evidence type="ECO:0000259" key="3">
    <source>
        <dbReference type="Pfam" id="PF00448"/>
    </source>
</evidence>
<keyword evidence="1" id="KW-0547">Nucleotide-binding</keyword>
<evidence type="ECO:0000256" key="2">
    <source>
        <dbReference type="ARBA" id="ARBA00023134"/>
    </source>
</evidence>
<feature type="non-terminal residue" evidence="4">
    <location>
        <position position="90"/>
    </location>
</feature>
<keyword evidence="4" id="KW-0966">Cell projection</keyword>
<protein>
    <submittedName>
        <fullName evidence="4">Flagellar biosynthesis protein FlhF</fullName>
    </submittedName>
</protein>
<dbReference type="Proteomes" id="UP000715095">
    <property type="component" value="Unassembled WGS sequence"/>
</dbReference>
<dbReference type="InterPro" id="IPR027417">
    <property type="entry name" value="P-loop_NTPase"/>
</dbReference>
<dbReference type="InterPro" id="IPR000897">
    <property type="entry name" value="SRP54_GTPase_dom"/>
</dbReference>
<comment type="caution">
    <text evidence="4">The sequence shown here is derived from an EMBL/GenBank/DDBJ whole genome shotgun (WGS) entry which is preliminary data.</text>
</comment>
<reference evidence="4 5" key="1">
    <citation type="journal article" date="2021" name="Sci. Rep.">
        <title>The distribution of antibiotic resistance genes in chicken gut microbiota commensals.</title>
        <authorList>
            <person name="Juricova H."/>
            <person name="Matiasovicova J."/>
            <person name="Kubasova T."/>
            <person name="Cejkova D."/>
            <person name="Rychlik I."/>
        </authorList>
    </citation>
    <scope>NUCLEOTIDE SEQUENCE [LARGE SCALE GENOMIC DNA]</scope>
    <source>
        <strain evidence="4 5">An829</strain>
    </source>
</reference>
<feature type="domain" description="SRP54-type proteins GTP-binding" evidence="3">
    <location>
        <begin position="2"/>
        <end position="77"/>
    </location>
</feature>
<dbReference type="Gene3D" id="3.40.50.300">
    <property type="entry name" value="P-loop containing nucleotide triphosphate hydrolases"/>
    <property type="match status" value="1"/>
</dbReference>
<accession>A0ABS2DVR0</accession>
<evidence type="ECO:0000313" key="5">
    <source>
        <dbReference type="Proteomes" id="UP000715095"/>
    </source>
</evidence>
<name>A0ABS2DVR0_9BURK</name>
<keyword evidence="4" id="KW-0282">Flagellum</keyword>
<evidence type="ECO:0000256" key="1">
    <source>
        <dbReference type="ARBA" id="ARBA00022741"/>
    </source>
</evidence>
<keyword evidence="2" id="KW-0342">GTP-binding</keyword>
<proteinExistence type="predicted"/>
<feature type="non-terminal residue" evidence="4">
    <location>
        <position position="1"/>
    </location>
</feature>
<dbReference type="Pfam" id="PF00448">
    <property type="entry name" value="SRP54"/>
    <property type="match status" value="1"/>
</dbReference>
<sequence length="90" mass="9779">LIVLNAGGDGEMLDDVVTAFKTSGVQQVILSKIDEASKLGPSLDAIIRHKLELRGVTTGQNIQEDFELAEARKLVRNSMHSSEKSVFSPQ</sequence>
<keyword evidence="5" id="KW-1185">Reference proteome</keyword>